<keyword evidence="3" id="KW-1185">Reference proteome</keyword>
<keyword evidence="1" id="KW-0472">Membrane</keyword>
<name>A0ABP4PRB6_9ACTN</name>
<proteinExistence type="predicted"/>
<dbReference type="EMBL" id="BAAAOS010000032">
    <property type="protein sequence ID" value="GAA1587008.1"/>
    <property type="molecule type" value="Genomic_DNA"/>
</dbReference>
<protein>
    <submittedName>
        <fullName evidence="2">Uncharacterized protein</fullName>
    </submittedName>
</protein>
<comment type="caution">
    <text evidence="2">The sequence shown here is derived from an EMBL/GenBank/DDBJ whole genome shotgun (WGS) entry which is preliminary data.</text>
</comment>
<feature type="transmembrane region" description="Helical" evidence="1">
    <location>
        <begin position="58"/>
        <end position="81"/>
    </location>
</feature>
<organism evidence="2 3">
    <name type="scientific">Kribbella sancticallisti</name>
    <dbReference type="NCBI Taxonomy" id="460087"/>
    <lineage>
        <taxon>Bacteria</taxon>
        <taxon>Bacillati</taxon>
        <taxon>Actinomycetota</taxon>
        <taxon>Actinomycetes</taxon>
        <taxon>Propionibacteriales</taxon>
        <taxon>Kribbellaceae</taxon>
        <taxon>Kribbella</taxon>
    </lineage>
</organism>
<reference evidence="3" key="1">
    <citation type="journal article" date="2019" name="Int. J. Syst. Evol. Microbiol.">
        <title>The Global Catalogue of Microorganisms (GCM) 10K type strain sequencing project: providing services to taxonomists for standard genome sequencing and annotation.</title>
        <authorList>
            <consortium name="The Broad Institute Genomics Platform"/>
            <consortium name="The Broad Institute Genome Sequencing Center for Infectious Disease"/>
            <person name="Wu L."/>
            <person name="Ma J."/>
        </authorList>
    </citation>
    <scope>NUCLEOTIDE SEQUENCE [LARGE SCALE GENOMIC DNA]</scope>
    <source>
        <strain evidence="3">JCM 14969</strain>
    </source>
</reference>
<keyword evidence="1" id="KW-1133">Transmembrane helix</keyword>
<evidence type="ECO:0000313" key="3">
    <source>
        <dbReference type="Proteomes" id="UP001500393"/>
    </source>
</evidence>
<evidence type="ECO:0000313" key="2">
    <source>
        <dbReference type="EMBL" id="GAA1587008.1"/>
    </source>
</evidence>
<keyword evidence="1" id="KW-0812">Transmembrane</keyword>
<feature type="transmembrane region" description="Helical" evidence="1">
    <location>
        <begin position="25"/>
        <end position="46"/>
    </location>
</feature>
<dbReference type="Proteomes" id="UP001500393">
    <property type="component" value="Unassembled WGS sequence"/>
</dbReference>
<dbReference type="RefSeq" id="WP_344217077.1">
    <property type="nucleotide sequence ID" value="NZ_BAAAOS010000032.1"/>
</dbReference>
<evidence type="ECO:0000256" key="1">
    <source>
        <dbReference type="SAM" id="Phobius"/>
    </source>
</evidence>
<gene>
    <name evidence="2" type="ORF">GCM10009789_45690</name>
</gene>
<accession>A0ABP4PRB6</accession>
<sequence>MQDPRTKTPVVAWSKALRGAVRGRSLVQTTLAALAVGSTLFMVNLYSQLREGPFTVALMARVFLTFFVPWLNATFGIAIGLRTSSAGRLPGGPVER</sequence>